<keyword evidence="2" id="KW-1185">Reference proteome</keyword>
<evidence type="ECO:0000313" key="2">
    <source>
        <dbReference type="Proteomes" id="UP001605036"/>
    </source>
</evidence>
<gene>
    <name evidence="1" type="ORF">R1flu_025621</name>
</gene>
<reference evidence="1 2" key="1">
    <citation type="submission" date="2024-09" db="EMBL/GenBank/DDBJ databases">
        <title>Chromosome-scale assembly of Riccia fluitans.</title>
        <authorList>
            <person name="Paukszto L."/>
            <person name="Sawicki J."/>
            <person name="Karawczyk K."/>
            <person name="Piernik-Szablinska J."/>
            <person name="Szczecinska M."/>
            <person name="Mazdziarz M."/>
        </authorList>
    </citation>
    <scope>NUCLEOTIDE SEQUENCE [LARGE SCALE GENOMIC DNA]</scope>
    <source>
        <strain evidence="1">Rf_01</strain>
        <tissue evidence="1">Aerial parts of the thallus</tissue>
    </source>
</reference>
<name>A0ABD1XYB5_9MARC</name>
<dbReference type="AlphaFoldDB" id="A0ABD1XYB5"/>
<dbReference type="EMBL" id="JBHFFA010000007">
    <property type="protein sequence ID" value="KAL2613929.1"/>
    <property type="molecule type" value="Genomic_DNA"/>
</dbReference>
<evidence type="ECO:0000313" key="1">
    <source>
        <dbReference type="EMBL" id="KAL2613929.1"/>
    </source>
</evidence>
<sequence length="95" mass="10634">MCWSRANQTCRDRGMNRWDVWEYHMLRGQSLGDAGCALVHRISWAGVPYGREGATPFDESAAWGHGILPGPCYPNHFPKLSDYPSRGIDLEGILA</sequence>
<dbReference type="Proteomes" id="UP001605036">
    <property type="component" value="Unassembled WGS sequence"/>
</dbReference>
<comment type="caution">
    <text evidence="1">The sequence shown here is derived from an EMBL/GenBank/DDBJ whole genome shotgun (WGS) entry which is preliminary data.</text>
</comment>
<accession>A0ABD1XYB5</accession>
<proteinExistence type="predicted"/>
<organism evidence="1 2">
    <name type="scientific">Riccia fluitans</name>
    <dbReference type="NCBI Taxonomy" id="41844"/>
    <lineage>
        <taxon>Eukaryota</taxon>
        <taxon>Viridiplantae</taxon>
        <taxon>Streptophyta</taxon>
        <taxon>Embryophyta</taxon>
        <taxon>Marchantiophyta</taxon>
        <taxon>Marchantiopsida</taxon>
        <taxon>Marchantiidae</taxon>
        <taxon>Marchantiales</taxon>
        <taxon>Ricciaceae</taxon>
        <taxon>Riccia</taxon>
    </lineage>
</organism>
<protein>
    <submittedName>
        <fullName evidence="1">Uncharacterized protein</fullName>
    </submittedName>
</protein>